<reference evidence="6" key="1">
    <citation type="submission" date="2021-01" db="EMBL/GenBank/DDBJ databases">
        <title>Lacisediminihabitans sp. nov. strain G11-30, isolated from Antarctic Soil.</title>
        <authorList>
            <person name="Li J."/>
        </authorList>
    </citation>
    <scope>NUCLEOTIDE SEQUENCE</scope>
    <source>
        <strain evidence="6">G11-30</strain>
    </source>
</reference>
<keyword evidence="7" id="KW-1185">Reference proteome</keyword>
<dbReference type="Pfam" id="PF00534">
    <property type="entry name" value="Glycos_transf_1"/>
    <property type="match status" value="1"/>
</dbReference>
<dbReference type="RefSeq" id="WP_200555810.1">
    <property type="nucleotide sequence ID" value="NZ_JAEPES010000002.1"/>
</dbReference>
<gene>
    <name evidence="6" type="ORF">IV501_07440</name>
</gene>
<evidence type="ECO:0000259" key="4">
    <source>
        <dbReference type="Pfam" id="PF00534"/>
    </source>
</evidence>
<accession>A0A934VXZ5</accession>
<proteinExistence type="predicted"/>
<dbReference type="Gene3D" id="3.40.50.2000">
    <property type="entry name" value="Glycogen Phosphorylase B"/>
    <property type="match status" value="2"/>
</dbReference>
<dbReference type="PANTHER" id="PTHR45947">
    <property type="entry name" value="SULFOQUINOVOSYL TRANSFERASE SQD2"/>
    <property type="match status" value="1"/>
</dbReference>
<protein>
    <recommendedName>
        <fullName evidence="1">D-inositol 3-phosphate glycosyltransferase</fullName>
    </recommendedName>
</protein>
<dbReference type="SUPFAM" id="SSF53756">
    <property type="entry name" value="UDP-Glycosyltransferase/glycogen phosphorylase"/>
    <property type="match status" value="1"/>
</dbReference>
<dbReference type="EMBL" id="JAEPES010000002">
    <property type="protein sequence ID" value="MBK4347462.1"/>
    <property type="molecule type" value="Genomic_DNA"/>
</dbReference>
<sequence>MSASGPLRVAMVSMHTSPTAVAGRGDAGGMNVATLSTAMELARRGATVDLLTRAVGPAQSRTIAPGVTLHEVEAGPIGPLPKDRLAEVVDEFGEAVAVLTGRSAARYDIIHAHYWLSGLAVLPVALELGIPLVESFHTVAALTNATLRAGQPGQPVEPVEPERRVMTEMFLAHQASAIVAGSAAEATALIDLARAPADKIWVVPPGVDLELFRPGLPPDDSGSRFRDALHIAPARPILAVVGRIQPLKDQELAIRALALLPDERPVLVIAGEPTPGEEKYRDRLSALADELGIGDDVRFVGALGRGEVAELFAAASLTVIPSRVETFGLVALESAASGTPVVAFHGSGLVESVADGTSGVLVRSREAEDWARVIARLLNDRHALAELSLTARHHAEAFSWAATATSLLGVYASLRR</sequence>
<dbReference type="Proteomes" id="UP000636458">
    <property type="component" value="Unassembled WGS sequence"/>
</dbReference>
<comment type="caution">
    <text evidence="6">The sequence shown here is derived from an EMBL/GenBank/DDBJ whole genome shotgun (WGS) entry which is preliminary data.</text>
</comment>
<evidence type="ECO:0000313" key="7">
    <source>
        <dbReference type="Proteomes" id="UP000636458"/>
    </source>
</evidence>
<evidence type="ECO:0000256" key="2">
    <source>
        <dbReference type="ARBA" id="ARBA00022676"/>
    </source>
</evidence>
<dbReference type="GO" id="GO:0016758">
    <property type="term" value="F:hexosyltransferase activity"/>
    <property type="evidence" value="ECO:0007669"/>
    <property type="project" value="TreeGrafter"/>
</dbReference>
<keyword evidence="2" id="KW-0328">Glycosyltransferase</keyword>
<dbReference type="InterPro" id="IPR001296">
    <property type="entry name" value="Glyco_trans_1"/>
</dbReference>
<dbReference type="AlphaFoldDB" id="A0A934VXZ5"/>
<keyword evidence="3" id="KW-0808">Transferase</keyword>
<dbReference type="InterPro" id="IPR050194">
    <property type="entry name" value="Glycosyltransferase_grp1"/>
</dbReference>
<evidence type="ECO:0000313" key="6">
    <source>
        <dbReference type="EMBL" id="MBK4347462.1"/>
    </source>
</evidence>
<dbReference type="Pfam" id="PF13439">
    <property type="entry name" value="Glyco_transf_4"/>
    <property type="match status" value="1"/>
</dbReference>
<organism evidence="6 7">
    <name type="scientific">Lacisediminihabitans changchengi</name>
    <dbReference type="NCBI Taxonomy" id="2787634"/>
    <lineage>
        <taxon>Bacteria</taxon>
        <taxon>Bacillati</taxon>
        <taxon>Actinomycetota</taxon>
        <taxon>Actinomycetes</taxon>
        <taxon>Micrococcales</taxon>
        <taxon>Microbacteriaceae</taxon>
        <taxon>Lacisediminihabitans</taxon>
    </lineage>
</organism>
<evidence type="ECO:0000256" key="3">
    <source>
        <dbReference type="ARBA" id="ARBA00022679"/>
    </source>
</evidence>
<evidence type="ECO:0000259" key="5">
    <source>
        <dbReference type="Pfam" id="PF13439"/>
    </source>
</evidence>
<dbReference type="GO" id="GO:1901137">
    <property type="term" value="P:carbohydrate derivative biosynthetic process"/>
    <property type="evidence" value="ECO:0007669"/>
    <property type="project" value="UniProtKB-ARBA"/>
</dbReference>
<feature type="domain" description="Glycosyltransferase subfamily 4-like N-terminal" evidence="5">
    <location>
        <begin position="28"/>
        <end position="210"/>
    </location>
</feature>
<dbReference type="InterPro" id="IPR028098">
    <property type="entry name" value="Glyco_trans_4-like_N"/>
</dbReference>
<dbReference type="PANTHER" id="PTHR45947:SF3">
    <property type="entry name" value="SULFOQUINOVOSYL TRANSFERASE SQD2"/>
    <property type="match status" value="1"/>
</dbReference>
<evidence type="ECO:0000256" key="1">
    <source>
        <dbReference type="ARBA" id="ARBA00021292"/>
    </source>
</evidence>
<feature type="domain" description="Glycosyl transferase family 1" evidence="4">
    <location>
        <begin position="226"/>
        <end position="392"/>
    </location>
</feature>
<name>A0A934VXZ5_9MICO</name>